<gene>
    <name evidence="4" type="ORF">HH1059_06150</name>
</gene>
<dbReference type="SMART" id="SM00833">
    <property type="entry name" value="CobW_C"/>
    <property type="match status" value="1"/>
</dbReference>
<accession>A0A0X8X919</accession>
<feature type="transmembrane region" description="Helical" evidence="2">
    <location>
        <begin position="185"/>
        <end position="206"/>
    </location>
</feature>
<keyword evidence="2" id="KW-1133">Transmembrane helix</keyword>
<dbReference type="Proteomes" id="UP000218890">
    <property type="component" value="Chromosome"/>
</dbReference>
<protein>
    <recommendedName>
        <fullName evidence="3">CobW C-terminal domain-containing protein</fullName>
    </recommendedName>
</protein>
<reference evidence="4" key="1">
    <citation type="submission" date="2016-02" db="EMBL/GenBank/DDBJ databases">
        <title>Halorhodospira halochloris DSM-1059 complete genome, version 2.</title>
        <authorList>
            <person name="Tsukatani Y."/>
        </authorList>
    </citation>
    <scope>NUCLEOTIDE SEQUENCE</scope>
    <source>
        <strain evidence="4">DSM 1059</strain>
    </source>
</reference>
<keyword evidence="2" id="KW-0812">Transmembrane</keyword>
<feature type="transmembrane region" description="Helical" evidence="2">
    <location>
        <begin position="6"/>
        <end position="25"/>
    </location>
</feature>
<comment type="function">
    <text evidence="1">Zinc chaperone that directly transfers zinc cofactor to target proteins, thereby activating them. Zinc is transferred from the CXCC motif in the GTPase domain to the zinc binding site in target proteins in a process requiring GTP hydrolysis.</text>
</comment>
<proteinExistence type="predicted"/>
<dbReference type="InterPro" id="IPR051316">
    <property type="entry name" value="Zinc-reg_GTPase_activator"/>
</dbReference>
<dbReference type="PANTHER" id="PTHR13748:SF62">
    <property type="entry name" value="COBW DOMAIN-CONTAINING PROTEIN"/>
    <property type="match status" value="1"/>
</dbReference>
<dbReference type="Gene3D" id="3.40.50.300">
    <property type="entry name" value="P-loop containing nucleotide triphosphate hydrolases"/>
    <property type="match status" value="1"/>
</dbReference>
<keyword evidence="2" id="KW-0472">Membrane</keyword>
<dbReference type="NCBIfam" id="TIGR03055">
    <property type="entry name" value="photo_alph_chp2"/>
    <property type="match status" value="1"/>
</dbReference>
<feature type="transmembrane region" description="Helical" evidence="2">
    <location>
        <begin position="37"/>
        <end position="56"/>
    </location>
</feature>
<dbReference type="InterPro" id="IPR017496">
    <property type="entry name" value="Photo_alph_chp2"/>
</dbReference>
<dbReference type="InterPro" id="IPR003495">
    <property type="entry name" value="CobW/HypB/UreG_nucleotide-bd"/>
</dbReference>
<evidence type="ECO:0000313" key="4">
    <source>
        <dbReference type="EMBL" id="BAU57302.1"/>
    </source>
</evidence>
<dbReference type="PANTHER" id="PTHR13748">
    <property type="entry name" value="COBW-RELATED"/>
    <property type="match status" value="1"/>
</dbReference>
<organism evidence="4 5">
    <name type="scientific">Halorhodospira halochloris</name>
    <name type="common">Ectothiorhodospira halochloris</name>
    <dbReference type="NCBI Taxonomy" id="1052"/>
    <lineage>
        <taxon>Bacteria</taxon>
        <taxon>Pseudomonadati</taxon>
        <taxon>Pseudomonadota</taxon>
        <taxon>Gammaproteobacteria</taxon>
        <taxon>Chromatiales</taxon>
        <taxon>Ectothiorhodospiraceae</taxon>
        <taxon>Halorhodospira</taxon>
    </lineage>
</organism>
<evidence type="ECO:0000256" key="1">
    <source>
        <dbReference type="ARBA" id="ARBA00045658"/>
    </source>
</evidence>
<dbReference type="InterPro" id="IPR027417">
    <property type="entry name" value="P-loop_NTPase"/>
</dbReference>
<dbReference type="Pfam" id="PF02492">
    <property type="entry name" value="cobW"/>
    <property type="match status" value="1"/>
</dbReference>
<dbReference type="OrthoDB" id="152369at2"/>
<feature type="domain" description="CobW C-terminal" evidence="3">
    <location>
        <begin position="482"/>
        <end position="573"/>
    </location>
</feature>
<sequence length="591" mass="65692">MFEYLLPVLFALFLWWFSTGVVIYLDNLPMRTFRWSMIAGTIGLVIGLYLIAVSSADKSAAGAYLAFTGTLLVWAWVELSYYTNYVTGPRQTPCPEGTSGWRRFKLALQSNLYHELAILLLGAIIFALTWWDGNRVGLWTFLVLAWMHESARLNVFLGVRNPNEEFVPAHMHFVRSFIRRRPMNLLFPISVSVSTVALVLIIQQAIAPGVDAHTAVGLTLVATLMALAILEHWFLVIPLPTAMLWSWGLQARGNGSCFDVDVVMGTLGSGKTTFIRRLLGSESSADGHDVVLISDFSDRGVDAAVLKAEGAEVINFVDAGGYSSLHKELAEQLREISRDNTPQRIIIEPSGPRDAVAVIEAMRSPAVQGLIKGVRRFTIVDAETFQVDYSRNPDAMRSELLNSPYIVVNKIDRVGEEVLNTVASTLQELNPSAICFYTRYGDIDSEQLRRMTYQRPMQEDENSMEADDAARFDAEHKATREGETWSSVLEGEFDVKLLREFLDEAAAGNFGDLERVKGIVRLHSSWVRFDLSGGRVGMTAFTPYDDEQPRVVVIGEGAVTQSHKIEQALRSCLRTSNNPSDAPQRAVALSS</sequence>
<evidence type="ECO:0000256" key="2">
    <source>
        <dbReference type="SAM" id="Phobius"/>
    </source>
</evidence>
<keyword evidence="5" id="KW-1185">Reference proteome</keyword>
<dbReference type="Pfam" id="PF07683">
    <property type="entry name" value="CobW_C"/>
    <property type="match status" value="1"/>
</dbReference>
<dbReference type="KEGG" id="hhk:HH1059_06150"/>
<dbReference type="GO" id="GO:0005737">
    <property type="term" value="C:cytoplasm"/>
    <property type="evidence" value="ECO:0007669"/>
    <property type="project" value="TreeGrafter"/>
</dbReference>
<evidence type="ECO:0000259" key="3">
    <source>
        <dbReference type="SMART" id="SM00833"/>
    </source>
</evidence>
<evidence type="ECO:0000313" key="5">
    <source>
        <dbReference type="Proteomes" id="UP000218890"/>
    </source>
</evidence>
<dbReference type="RefSeq" id="WP_096408162.1">
    <property type="nucleotide sequence ID" value="NZ_AP017372.2"/>
</dbReference>
<dbReference type="EMBL" id="AP017372">
    <property type="protein sequence ID" value="BAU57302.1"/>
    <property type="molecule type" value="Genomic_DNA"/>
</dbReference>
<dbReference type="AlphaFoldDB" id="A0A0X8X919"/>
<dbReference type="Pfam" id="PF12291">
    <property type="entry name" value="DUF3623"/>
    <property type="match status" value="1"/>
</dbReference>
<feature type="transmembrane region" description="Helical" evidence="2">
    <location>
        <begin position="112"/>
        <end position="131"/>
    </location>
</feature>
<feature type="transmembrane region" description="Helical" evidence="2">
    <location>
        <begin position="212"/>
        <end position="236"/>
    </location>
</feature>
<dbReference type="SUPFAM" id="SSF90002">
    <property type="entry name" value="Hypothetical protein YjiA, C-terminal domain"/>
    <property type="match status" value="1"/>
</dbReference>
<feature type="transmembrane region" description="Helical" evidence="2">
    <location>
        <begin position="62"/>
        <end position="82"/>
    </location>
</feature>
<dbReference type="SUPFAM" id="SSF52540">
    <property type="entry name" value="P-loop containing nucleoside triphosphate hydrolases"/>
    <property type="match status" value="1"/>
</dbReference>
<dbReference type="InterPro" id="IPR011629">
    <property type="entry name" value="CobW-like_C"/>
</dbReference>
<name>A0A0X8X919_HALHR</name>